<gene>
    <name evidence="2" type="ORF">ACFSM5_08765</name>
</gene>
<evidence type="ECO:0000256" key="1">
    <source>
        <dbReference type="SAM" id="Phobius"/>
    </source>
</evidence>
<proteinExistence type="predicted"/>
<evidence type="ECO:0000313" key="2">
    <source>
        <dbReference type="EMBL" id="MFD2262976.1"/>
    </source>
</evidence>
<keyword evidence="3" id="KW-1185">Reference proteome</keyword>
<sequence length="159" mass="16704">MAAPAFAVALEASSLGVFMRASVIAYPLANLAHLLGLVLLVGPIIALDLRLLGFARALPVKALSSYLTPFAILGLLLMIASGTLLFSADAAALSVNAVLQIKVVLIALGLINAILFRLLWSGRLYDWDRRPAGFGRLQCAASIGLWLGAGTAGRLIAYF</sequence>
<organism evidence="2 3">
    <name type="scientific">Lacibacterium aquatile</name>
    <dbReference type="NCBI Taxonomy" id="1168082"/>
    <lineage>
        <taxon>Bacteria</taxon>
        <taxon>Pseudomonadati</taxon>
        <taxon>Pseudomonadota</taxon>
        <taxon>Alphaproteobacteria</taxon>
        <taxon>Rhodospirillales</taxon>
        <taxon>Rhodospirillaceae</taxon>
    </lineage>
</organism>
<keyword evidence="1" id="KW-1133">Transmembrane helix</keyword>
<feature type="transmembrane region" description="Helical" evidence="1">
    <location>
        <begin position="99"/>
        <end position="120"/>
    </location>
</feature>
<comment type="caution">
    <text evidence="2">The sequence shown here is derived from an EMBL/GenBank/DDBJ whole genome shotgun (WGS) entry which is preliminary data.</text>
</comment>
<dbReference type="Proteomes" id="UP001597295">
    <property type="component" value="Unassembled WGS sequence"/>
</dbReference>
<evidence type="ECO:0008006" key="4">
    <source>
        <dbReference type="Google" id="ProtNLM"/>
    </source>
</evidence>
<protein>
    <recommendedName>
        <fullName evidence="4">DUF2214 domain-containing protein</fullName>
    </recommendedName>
</protein>
<evidence type="ECO:0000313" key="3">
    <source>
        <dbReference type="Proteomes" id="UP001597295"/>
    </source>
</evidence>
<accession>A0ABW5DR76</accession>
<feature type="transmembrane region" description="Helical" evidence="1">
    <location>
        <begin position="24"/>
        <end position="46"/>
    </location>
</feature>
<dbReference type="EMBL" id="JBHUIP010000007">
    <property type="protein sequence ID" value="MFD2262976.1"/>
    <property type="molecule type" value="Genomic_DNA"/>
</dbReference>
<keyword evidence="1" id="KW-0472">Membrane</keyword>
<dbReference type="RefSeq" id="WP_379875944.1">
    <property type="nucleotide sequence ID" value="NZ_JBHUIP010000007.1"/>
</dbReference>
<name>A0ABW5DR76_9PROT</name>
<keyword evidence="1" id="KW-0812">Transmembrane</keyword>
<feature type="transmembrane region" description="Helical" evidence="1">
    <location>
        <begin position="66"/>
        <end position="87"/>
    </location>
</feature>
<reference evidence="3" key="1">
    <citation type="journal article" date="2019" name="Int. J. Syst. Evol. Microbiol.">
        <title>The Global Catalogue of Microorganisms (GCM) 10K type strain sequencing project: providing services to taxonomists for standard genome sequencing and annotation.</title>
        <authorList>
            <consortium name="The Broad Institute Genomics Platform"/>
            <consortium name="The Broad Institute Genome Sequencing Center for Infectious Disease"/>
            <person name="Wu L."/>
            <person name="Ma J."/>
        </authorList>
    </citation>
    <scope>NUCLEOTIDE SEQUENCE [LARGE SCALE GENOMIC DNA]</scope>
    <source>
        <strain evidence="3">CGMCC 1.19062</strain>
    </source>
</reference>